<dbReference type="AlphaFoldDB" id="A0A068USR5"/>
<dbReference type="Gramene" id="CDP11476">
    <property type="protein sequence ID" value="CDP11476"/>
    <property type="gene ID" value="GSCOC_T00033749001"/>
</dbReference>
<dbReference type="InParanoid" id="A0A068USR5"/>
<evidence type="ECO:0000313" key="1">
    <source>
        <dbReference type="EMBL" id="CDP11476.1"/>
    </source>
</evidence>
<accession>A0A068USR5</accession>
<organism evidence="1 2">
    <name type="scientific">Coffea canephora</name>
    <name type="common">Robusta coffee</name>
    <dbReference type="NCBI Taxonomy" id="49390"/>
    <lineage>
        <taxon>Eukaryota</taxon>
        <taxon>Viridiplantae</taxon>
        <taxon>Streptophyta</taxon>
        <taxon>Embryophyta</taxon>
        <taxon>Tracheophyta</taxon>
        <taxon>Spermatophyta</taxon>
        <taxon>Magnoliopsida</taxon>
        <taxon>eudicotyledons</taxon>
        <taxon>Gunneridae</taxon>
        <taxon>Pentapetalae</taxon>
        <taxon>asterids</taxon>
        <taxon>lamiids</taxon>
        <taxon>Gentianales</taxon>
        <taxon>Rubiaceae</taxon>
        <taxon>Ixoroideae</taxon>
        <taxon>Gardenieae complex</taxon>
        <taxon>Bertiereae - Coffeeae clade</taxon>
        <taxon>Coffeeae</taxon>
        <taxon>Coffea</taxon>
    </lineage>
</organism>
<dbReference type="Proteomes" id="UP000295252">
    <property type="component" value="Chromosome II"/>
</dbReference>
<keyword evidence="2" id="KW-1185">Reference proteome</keyword>
<evidence type="ECO:0000313" key="2">
    <source>
        <dbReference type="Proteomes" id="UP000295252"/>
    </source>
</evidence>
<reference evidence="2" key="1">
    <citation type="journal article" date="2014" name="Science">
        <title>The coffee genome provides insight into the convergent evolution of caffeine biosynthesis.</title>
        <authorList>
            <person name="Denoeud F."/>
            <person name="Carretero-Paulet L."/>
            <person name="Dereeper A."/>
            <person name="Droc G."/>
            <person name="Guyot R."/>
            <person name="Pietrella M."/>
            <person name="Zheng C."/>
            <person name="Alberti A."/>
            <person name="Anthony F."/>
            <person name="Aprea G."/>
            <person name="Aury J.M."/>
            <person name="Bento P."/>
            <person name="Bernard M."/>
            <person name="Bocs S."/>
            <person name="Campa C."/>
            <person name="Cenci A."/>
            <person name="Combes M.C."/>
            <person name="Crouzillat D."/>
            <person name="Da Silva C."/>
            <person name="Daddiego L."/>
            <person name="De Bellis F."/>
            <person name="Dussert S."/>
            <person name="Garsmeur O."/>
            <person name="Gayraud T."/>
            <person name="Guignon V."/>
            <person name="Jahn K."/>
            <person name="Jamilloux V."/>
            <person name="Joet T."/>
            <person name="Labadie K."/>
            <person name="Lan T."/>
            <person name="Leclercq J."/>
            <person name="Lepelley M."/>
            <person name="Leroy T."/>
            <person name="Li L.T."/>
            <person name="Librado P."/>
            <person name="Lopez L."/>
            <person name="Munoz A."/>
            <person name="Noel B."/>
            <person name="Pallavicini A."/>
            <person name="Perrotta G."/>
            <person name="Poncet V."/>
            <person name="Pot D."/>
            <person name="Priyono X."/>
            <person name="Rigoreau M."/>
            <person name="Rouard M."/>
            <person name="Rozas J."/>
            <person name="Tranchant-Dubreuil C."/>
            <person name="VanBuren R."/>
            <person name="Zhang Q."/>
            <person name="Andrade A.C."/>
            <person name="Argout X."/>
            <person name="Bertrand B."/>
            <person name="de Kochko A."/>
            <person name="Graziosi G."/>
            <person name="Henry R.J."/>
            <person name="Jayarama X."/>
            <person name="Ming R."/>
            <person name="Nagai C."/>
            <person name="Rounsley S."/>
            <person name="Sankoff D."/>
            <person name="Giuliano G."/>
            <person name="Albert V.A."/>
            <person name="Wincker P."/>
            <person name="Lashermes P."/>
        </authorList>
    </citation>
    <scope>NUCLEOTIDE SEQUENCE [LARGE SCALE GENOMIC DNA]</scope>
    <source>
        <strain evidence="2">cv. DH200-94</strain>
    </source>
</reference>
<name>A0A068USR5_COFCA</name>
<dbReference type="EMBL" id="HG739139">
    <property type="protein sequence ID" value="CDP11476.1"/>
    <property type="molecule type" value="Genomic_DNA"/>
</dbReference>
<sequence length="25" mass="3089">MRWYSLSIDVFRKVISLNLYCRVIL</sequence>
<proteinExistence type="predicted"/>
<protein>
    <submittedName>
        <fullName evidence="1">Uncharacterized protein</fullName>
    </submittedName>
</protein>
<gene>
    <name evidence="1" type="ORF">GSCOC_T00033749001</name>
</gene>